<dbReference type="AlphaFoldDB" id="A0A8S9ZGT6"/>
<comment type="catalytic activity">
    <reaction evidence="3 4">
        <text>D-glucosamine 6-phosphate + acetyl-CoA = N-acetyl-D-glucosamine 6-phosphate + CoA + H(+)</text>
        <dbReference type="Rhea" id="RHEA:10292"/>
        <dbReference type="ChEBI" id="CHEBI:15378"/>
        <dbReference type="ChEBI" id="CHEBI:57287"/>
        <dbReference type="ChEBI" id="CHEBI:57288"/>
        <dbReference type="ChEBI" id="CHEBI:57513"/>
        <dbReference type="ChEBI" id="CHEBI:58725"/>
        <dbReference type="EC" id="2.3.1.4"/>
    </reaction>
</comment>
<accession>A0A8S9ZGT6</accession>
<dbReference type="EMBL" id="JABEBT010000100">
    <property type="protein sequence ID" value="KAF7632540.1"/>
    <property type="molecule type" value="Genomic_DNA"/>
</dbReference>
<sequence>METSSSETDCRILNDHCLPIDIKDCKTTNVNGIHSHQIKTPILPNDYEFRELSEEDFDQGFLELLEQLTQTLPITRQQFLDRLHQMQCQQPRCYHIFVIRKLSTSRIVATATLVRELKFVHNCGMRGRVEDIVVDSSERGKRFGQILNEYIVQFANQLGVYKLSLECKDHLVSFYQKFGYQHDGNNFLVQRF</sequence>
<dbReference type="OrthoDB" id="10039976at2759"/>
<comment type="similarity">
    <text evidence="2 4">Belongs to the acetyltransferase family. GNA1 subfamily.</text>
</comment>
<evidence type="ECO:0000313" key="7">
    <source>
        <dbReference type="Proteomes" id="UP000605970"/>
    </source>
</evidence>
<dbReference type="InterPro" id="IPR016181">
    <property type="entry name" value="Acyl_CoA_acyltransferase"/>
</dbReference>
<evidence type="ECO:0000313" key="6">
    <source>
        <dbReference type="EMBL" id="KAF7632540.1"/>
    </source>
</evidence>
<evidence type="ECO:0000256" key="3">
    <source>
        <dbReference type="ARBA" id="ARBA00048964"/>
    </source>
</evidence>
<dbReference type="EC" id="2.3.1.4" evidence="4"/>
<keyword evidence="7" id="KW-1185">Reference proteome</keyword>
<comment type="caution">
    <text evidence="6">The sequence shown here is derived from an EMBL/GenBank/DDBJ whole genome shotgun (WGS) entry which is preliminary data.</text>
</comment>
<protein>
    <recommendedName>
        <fullName evidence="4">Glucosamine 6-phosphate N-acetyltransferase</fullName>
        <ecNumber evidence="4">2.3.1.4</ecNumber>
    </recommendedName>
</protein>
<dbReference type="CDD" id="cd04301">
    <property type="entry name" value="NAT_SF"/>
    <property type="match status" value="1"/>
</dbReference>
<dbReference type="Gene3D" id="3.40.630.30">
    <property type="match status" value="1"/>
</dbReference>
<dbReference type="GO" id="GO:0004343">
    <property type="term" value="F:glucosamine 6-phosphate N-acetyltransferase activity"/>
    <property type="evidence" value="ECO:0007669"/>
    <property type="project" value="UniProtKB-UniRule"/>
</dbReference>
<keyword evidence="4" id="KW-0808">Transferase</keyword>
<dbReference type="PROSITE" id="PS51186">
    <property type="entry name" value="GNAT"/>
    <property type="match status" value="1"/>
</dbReference>
<dbReference type="GO" id="GO:0006048">
    <property type="term" value="P:UDP-N-acetylglucosamine biosynthetic process"/>
    <property type="evidence" value="ECO:0007669"/>
    <property type="project" value="UniProtKB-UniRule"/>
</dbReference>
<dbReference type="Pfam" id="PF00583">
    <property type="entry name" value="Acetyltransf_1"/>
    <property type="match status" value="1"/>
</dbReference>
<feature type="domain" description="N-acetyltransferase" evidence="5">
    <location>
        <begin position="47"/>
        <end position="192"/>
    </location>
</feature>
<proteinExistence type="inferred from homology"/>
<dbReference type="Proteomes" id="UP000605970">
    <property type="component" value="Unassembled WGS sequence"/>
</dbReference>
<dbReference type="PANTHER" id="PTHR13355">
    <property type="entry name" value="GLUCOSAMINE 6-PHOSPHATE N-ACETYLTRANSFERASE"/>
    <property type="match status" value="1"/>
</dbReference>
<reference evidence="6" key="1">
    <citation type="journal article" date="2020" name="Ecol. Evol.">
        <title>Genome structure and content of the rice root-knot nematode (Meloidogyne graminicola).</title>
        <authorList>
            <person name="Phan N.T."/>
            <person name="Danchin E.G.J."/>
            <person name="Klopp C."/>
            <person name="Perfus-Barbeoch L."/>
            <person name="Kozlowski D.K."/>
            <person name="Koutsovoulos G.D."/>
            <person name="Lopez-Roques C."/>
            <person name="Bouchez O."/>
            <person name="Zahm M."/>
            <person name="Besnard G."/>
            <person name="Bellafiore S."/>
        </authorList>
    </citation>
    <scope>NUCLEOTIDE SEQUENCE</scope>
    <source>
        <strain evidence="6">VN-18</strain>
    </source>
</reference>
<evidence type="ECO:0000256" key="1">
    <source>
        <dbReference type="ARBA" id="ARBA00004832"/>
    </source>
</evidence>
<dbReference type="InterPro" id="IPR039143">
    <property type="entry name" value="GNPNAT1-like"/>
</dbReference>
<dbReference type="InterPro" id="IPR000182">
    <property type="entry name" value="GNAT_dom"/>
</dbReference>
<keyword evidence="4" id="KW-0012">Acyltransferase</keyword>
<organism evidence="6 7">
    <name type="scientific">Meloidogyne graminicola</name>
    <dbReference type="NCBI Taxonomy" id="189291"/>
    <lineage>
        <taxon>Eukaryota</taxon>
        <taxon>Metazoa</taxon>
        <taxon>Ecdysozoa</taxon>
        <taxon>Nematoda</taxon>
        <taxon>Chromadorea</taxon>
        <taxon>Rhabditida</taxon>
        <taxon>Tylenchina</taxon>
        <taxon>Tylenchomorpha</taxon>
        <taxon>Tylenchoidea</taxon>
        <taxon>Meloidogynidae</taxon>
        <taxon>Meloidogyninae</taxon>
        <taxon>Meloidogyne</taxon>
    </lineage>
</organism>
<gene>
    <name evidence="6" type="ORF">Mgra_00008055</name>
</gene>
<dbReference type="PANTHER" id="PTHR13355:SF11">
    <property type="entry name" value="GLUCOSAMINE 6-PHOSPHATE N-ACETYLTRANSFERASE"/>
    <property type="match status" value="1"/>
</dbReference>
<name>A0A8S9ZGT6_9BILA</name>
<comment type="pathway">
    <text evidence="1 4">Nucleotide-sugar biosynthesis; UDP-N-acetyl-alpha-D-glucosamine biosynthesis; N-acetyl-alpha-D-glucosamine 1-phosphate from alpha-D-glucosamine 6-phosphate (route I): step 1/2.</text>
</comment>
<evidence type="ECO:0000256" key="4">
    <source>
        <dbReference type="RuleBase" id="RU365086"/>
    </source>
</evidence>
<dbReference type="SUPFAM" id="SSF55729">
    <property type="entry name" value="Acyl-CoA N-acyltransferases (Nat)"/>
    <property type="match status" value="1"/>
</dbReference>
<evidence type="ECO:0000256" key="2">
    <source>
        <dbReference type="ARBA" id="ARBA00006048"/>
    </source>
</evidence>
<evidence type="ECO:0000259" key="5">
    <source>
        <dbReference type="PROSITE" id="PS51186"/>
    </source>
</evidence>